<dbReference type="AlphaFoldDB" id="A0AAV8TJ89"/>
<proteinExistence type="predicted"/>
<evidence type="ECO:0008006" key="5">
    <source>
        <dbReference type="Google" id="ProtNLM"/>
    </source>
</evidence>
<name>A0AAV8TJ89_9ROSI</name>
<organism evidence="3 4">
    <name type="scientific">Erythroxylum novogranatense</name>
    <dbReference type="NCBI Taxonomy" id="1862640"/>
    <lineage>
        <taxon>Eukaryota</taxon>
        <taxon>Viridiplantae</taxon>
        <taxon>Streptophyta</taxon>
        <taxon>Embryophyta</taxon>
        <taxon>Tracheophyta</taxon>
        <taxon>Spermatophyta</taxon>
        <taxon>Magnoliopsida</taxon>
        <taxon>eudicotyledons</taxon>
        <taxon>Gunneridae</taxon>
        <taxon>Pentapetalae</taxon>
        <taxon>rosids</taxon>
        <taxon>fabids</taxon>
        <taxon>Malpighiales</taxon>
        <taxon>Erythroxylaceae</taxon>
        <taxon>Erythroxylum</taxon>
    </lineage>
</organism>
<accession>A0AAV8TJ89</accession>
<evidence type="ECO:0000256" key="2">
    <source>
        <dbReference type="SAM" id="Phobius"/>
    </source>
</evidence>
<evidence type="ECO:0000256" key="1">
    <source>
        <dbReference type="SAM" id="MobiDB-lite"/>
    </source>
</evidence>
<dbReference type="Proteomes" id="UP001159364">
    <property type="component" value="Linkage Group LG04"/>
</dbReference>
<dbReference type="PANTHER" id="PTHR34364:SF9">
    <property type="match status" value="1"/>
</dbReference>
<sequence length="151" mass="17804">MRETEGSQPQPQSEHPPPLKTESLHRRFKPIWRTLLIFNLALGAYMFTRAKRKSMNAENSKAVKKSAEDKGSREMESSFEDYLEIAEMPSSLPEVIKEKEPIPEDQQRELFKWMLEEKRKVKPKDPEEKKRIDEEKAILKQFIHAKSIPRI</sequence>
<reference evidence="3 4" key="1">
    <citation type="submission" date="2021-09" db="EMBL/GenBank/DDBJ databases">
        <title>Genomic insights and catalytic innovation underlie evolution of tropane alkaloids biosynthesis.</title>
        <authorList>
            <person name="Wang Y.-J."/>
            <person name="Tian T."/>
            <person name="Huang J.-P."/>
            <person name="Huang S.-X."/>
        </authorList>
    </citation>
    <scope>NUCLEOTIDE SEQUENCE [LARGE SCALE GENOMIC DNA]</scope>
    <source>
        <strain evidence="3">KIB-2018</strain>
        <tissue evidence="3">Leaf</tissue>
    </source>
</reference>
<comment type="caution">
    <text evidence="3">The sequence shown here is derived from an EMBL/GenBank/DDBJ whole genome shotgun (WGS) entry which is preliminary data.</text>
</comment>
<feature type="compositionally biased region" description="Basic and acidic residues" evidence="1">
    <location>
        <begin position="65"/>
        <end position="76"/>
    </location>
</feature>
<keyword evidence="2" id="KW-0812">Transmembrane</keyword>
<gene>
    <name evidence="3" type="ORF">K2173_011759</name>
</gene>
<evidence type="ECO:0000313" key="3">
    <source>
        <dbReference type="EMBL" id="KAJ8766941.1"/>
    </source>
</evidence>
<feature type="transmembrane region" description="Helical" evidence="2">
    <location>
        <begin position="31"/>
        <end position="48"/>
    </location>
</feature>
<dbReference type="PANTHER" id="PTHR34364">
    <property type="entry name" value="WAS/WASL-INTERACTING FAMILY PROTEIN"/>
    <property type="match status" value="1"/>
</dbReference>
<feature type="region of interest" description="Disordered" evidence="1">
    <location>
        <begin position="52"/>
        <end position="77"/>
    </location>
</feature>
<protein>
    <recommendedName>
        <fullName evidence="5">Transmembrane protein</fullName>
    </recommendedName>
</protein>
<keyword evidence="2" id="KW-0472">Membrane</keyword>
<evidence type="ECO:0000313" key="4">
    <source>
        <dbReference type="Proteomes" id="UP001159364"/>
    </source>
</evidence>
<keyword evidence="4" id="KW-1185">Reference proteome</keyword>
<keyword evidence="2" id="KW-1133">Transmembrane helix</keyword>
<feature type="region of interest" description="Disordered" evidence="1">
    <location>
        <begin position="1"/>
        <end position="23"/>
    </location>
</feature>
<dbReference type="EMBL" id="JAIWQS010000004">
    <property type="protein sequence ID" value="KAJ8766941.1"/>
    <property type="molecule type" value="Genomic_DNA"/>
</dbReference>